<keyword evidence="2" id="KW-0418">Kinase</keyword>
<accession>A0ABT5VFV4</accession>
<gene>
    <name evidence="2" type="ORF">N7Z68_06775</name>
</gene>
<dbReference type="EMBL" id="JAOTPO010000003">
    <property type="protein sequence ID" value="MDE5413084.1"/>
    <property type="molecule type" value="Genomic_DNA"/>
</dbReference>
<keyword evidence="2" id="KW-0808">Transferase</keyword>
<evidence type="ECO:0000313" key="2">
    <source>
        <dbReference type="EMBL" id="MDE5413084.1"/>
    </source>
</evidence>
<dbReference type="Pfam" id="PF23648">
    <property type="entry name" value="DUF7147"/>
    <property type="match status" value="1"/>
</dbReference>
<dbReference type="GO" id="GO:0016301">
    <property type="term" value="F:kinase activity"/>
    <property type="evidence" value="ECO:0007669"/>
    <property type="project" value="UniProtKB-KW"/>
</dbReference>
<dbReference type="Proteomes" id="UP001148125">
    <property type="component" value="Unassembled WGS sequence"/>
</dbReference>
<keyword evidence="3" id="KW-1185">Reference proteome</keyword>
<reference evidence="2" key="1">
    <citation type="submission" date="2024-05" db="EMBL/GenBank/DDBJ databases">
        <title>Alkalihalobacillus sp. strain MEB203 novel alkaliphilic bacterium from Lonar Lake, India.</title>
        <authorList>
            <person name="Joshi A."/>
            <person name="Thite S."/>
            <person name="Mengade P."/>
        </authorList>
    </citation>
    <scope>NUCLEOTIDE SEQUENCE</scope>
    <source>
        <strain evidence="2">MEB 203</strain>
    </source>
</reference>
<proteinExistence type="predicted"/>
<organism evidence="2 3">
    <name type="scientific">Alkalihalobacterium chitinilyticum</name>
    <dbReference type="NCBI Taxonomy" id="2980103"/>
    <lineage>
        <taxon>Bacteria</taxon>
        <taxon>Bacillati</taxon>
        <taxon>Bacillota</taxon>
        <taxon>Bacilli</taxon>
        <taxon>Bacillales</taxon>
        <taxon>Bacillaceae</taxon>
        <taxon>Alkalihalobacterium</taxon>
    </lineage>
</organism>
<dbReference type="InterPro" id="IPR055571">
    <property type="entry name" value="DUF7147"/>
</dbReference>
<dbReference type="RefSeq" id="WP_275117701.1">
    <property type="nucleotide sequence ID" value="NZ_JAOTPO010000003.1"/>
</dbReference>
<comment type="caution">
    <text evidence="2">The sequence shown here is derived from an EMBL/GenBank/DDBJ whole genome shotgun (WGS) entry which is preliminary data.</text>
</comment>
<evidence type="ECO:0000313" key="3">
    <source>
        <dbReference type="Proteomes" id="UP001148125"/>
    </source>
</evidence>
<feature type="domain" description="DUF7147" evidence="1">
    <location>
        <begin position="1"/>
        <end position="125"/>
    </location>
</feature>
<evidence type="ECO:0000259" key="1">
    <source>
        <dbReference type="Pfam" id="PF23648"/>
    </source>
</evidence>
<protein>
    <submittedName>
        <fullName evidence="2">Methylthioribose kinase</fullName>
    </submittedName>
</protein>
<sequence>MLQRFIELGEGYSDLYELMEIARSNHHRIHHLVRLNTTINNRKMTSLVVVLKPMEPGNYMPLYICREGIPQPEWKENQRFSLFKSLADELNHDIFQLEVKPSDIFNEKQLYYQYLIGVLRLNHFIPELKF</sequence>
<name>A0ABT5VFV4_9BACI</name>